<proteinExistence type="inferred from homology"/>
<dbReference type="AlphaFoldDB" id="A0A9P0M1B5"/>
<feature type="signal peptide" evidence="4">
    <location>
        <begin position="1"/>
        <end position="24"/>
    </location>
</feature>
<evidence type="ECO:0000256" key="2">
    <source>
        <dbReference type="ARBA" id="ARBA00022729"/>
    </source>
</evidence>
<evidence type="ECO:0000256" key="4">
    <source>
        <dbReference type="SAM" id="SignalP"/>
    </source>
</evidence>
<dbReference type="EMBL" id="CAKOFQ010007651">
    <property type="protein sequence ID" value="CAH2005660.1"/>
    <property type="molecule type" value="Genomic_DNA"/>
</dbReference>
<name>A0A9P0M1B5_ACAOB</name>
<evidence type="ECO:0000313" key="7">
    <source>
        <dbReference type="Proteomes" id="UP001152888"/>
    </source>
</evidence>
<keyword evidence="2 4" id="KW-0732">Signal</keyword>
<dbReference type="Pfam" id="PF00135">
    <property type="entry name" value="COesterase"/>
    <property type="match status" value="1"/>
</dbReference>
<comment type="caution">
    <text evidence="6">The sequence shown here is derived from an EMBL/GenBank/DDBJ whole genome shotgun (WGS) entry which is preliminary data.</text>
</comment>
<reference evidence="6" key="1">
    <citation type="submission" date="2022-03" db="EMBL/GenBank/DDBJ databases">
        <authorList>
            <person name="Sayadi A."/>
        </authorList>
    </citation>
    <scope>NUCLEOTIDE SEQUENCE</scope>
</reference>
<dbReference type="InterPro" id="IPR019819">
    <property type="entry name" value="Carboxylesterase_B_CS"/>
</dbReference>
<dbReference type="InterPro" id="IPR051093">
    <property type="entry name" value="Neuroligin/BSAL"/>
</dbReference>
<keyword evidence="3" id="KW-0325">Glycoprotein</keyword>
<comment type="similarity">
    <text evidence="1">Belongs to the type-B carboxylesterase/lipase family.</text>
</comment>
<dbReference type="SUPFAM" id="SSF53474">
    <property type="entry name" value="alpha/beta-Hydrolases"/>
    <property type="match status" value="1"/>
</dbReference>
<evidence type="ECO:0000256" key="3">
    <source>
        <dbReference type="ARBA" id="ARBA00023180"/>
    </source>
</evidence>
<protein>
    <recommendedName>
        <fullName evidence="5">Carboxylesterase type B domain-containing protein</fullName>
    </recommendedName>
</protein>
<dbReference type="OrthoDB" id="3200163at2759"/>
<evidence type="ECO:0000259" key="5">
    <source>
        <dbReference type="Pfam" id="PF00135"/>
    </source>
</evidence>
<accession>A0A9P0M1B5</accession>
<sequence length="196" mass="22583">MLLHAPNVAIILMTLCTVSRVVEAAPQMGYDDNYSPFVKQYTRNVTLKQGMLQGVIYDLHFSSADARPTPVEVFRGVPYAAPPVGNLRFMPTRQAPSWSQTEPKLFDKFAPVCPQRFPDIGKMSEMRKQQFEKLQSHLLNQSEDCLYLNIYAPYQGKMTFIRSFKNSRVINYRSTLCWKLALMALNFPSFPKFSRR</sequence>
<dbReference type="PROSITE" id="PS00941">
    <property type="entry name" value="CARBOXYLESTERASE_B_2"/>
    <property type="match status" value="1"/>
</dbReference>
<organism evidence="6 7">
    <name type="scientific">Acanthoscelides obtectus</name>
    <name type="common">Bean weevil</name>
    <name type="synonym">Bruchus obtectus</name>
    <dbReference type="NCBI Taxonomy" id="200917"/>
    <lineage>
        <taxon>Eukaryota</taxon>
        <taxon>Metazoa</taxon>
        <taxon>Ecdysozoa</taxon>
        <taxon>Arthropoda</taxon>
        <taxon>Hexapoda</taxon>
        <taxon>Insecta</taxon>
        <taxon>Pterygota</taxon>
        <taxon>Neoptera</taxon>
        <taxon>Endopterygota</taxon>
        <taxon>Coleoptera</taxon>
        <taxon>Polyphaga</taxon>
        <taxon>Cucujiformia</taxon>
        <taxon>Chrysomeloidea</taxon>
        <taxon>Chrysomelidae</taxon>
        <taxon>Bruchinae</taxon>
        <taxon>Bruchini</taxon>
        <taxon>Acanthoscelides</taxon>
    </lineage>
</organism>
<dbReference type="Proteomes" id="UP001152888">
    <property type="component" value="Unassembled WGS sequence"/>
</dbReference>
<dbReference type="InterPro" id="IPR029058">
    <property type="entry name" value="AB_hydrolase_fold"/>
</dbReference>
<keyword evidence="7" id="KW-1185">Reference proteome</keyword>
<dbReference type="Gene3D" id="3.40.50.1820">
    <property type="entry name" value="alpha/beta hydrolase"/>
    <property type="match status" value="1"/>
</dbReference>
<evidence type="ECO:0000256" key="1">
    <source>
        <dbReference type="ARBA" id="ARBA00005964"/>
    </source>
</evidence>
<evidence type="ECO:0000313" key="6">
    <source>
        <dbReference type="EMBL" id="CAH2005660.1"/>
    </source>
</evidence>
<gene>
    <name evidence="6" type="ORF">ACAOBT_LOCUS28668</name>
</gene>
<feature type="chain" id="PRO_5040350906" description="Carboxylesterase type B domain-containing protein" evidence="4">
    <location>
        <begin position="25"/>
        <end position="196"/>
    </location>
</feature>
<dbReference type="PANTHER" id="PTHR43903">
    <property type="entry name" value="NEUROLIGIN"/>
    <property type="match status" value="1"/>
</dbReference>
<feature type="domain" description="Carboxylesterase type B" evidence="5">
    <location>
        <begin position="44"/>
        <end position="156"/>
    </location>
</feature>
<dbReference type="InterPro" id="IPR002018">
    <property type="entry name" value="CarbesteraseB"/>
</dbReference>